<dbReference type="Gene3D" id="2.170.270.10">
    <property type="entry name" value="SET domain"/>
    <property type="match status" value="1"/>
</dbReference>
<name>A0A6P3HIQ8_BISBB</name>
<evidence type="ECO:0000259" key="1">
    <source>
        <dbReference type="PROSITE" id="PS50280"/>
    </source>
</evidence>
<dbReference type="RefSeq" id="XP_010842211.1">
    <property type="nucleotide sequence ID" value="XM_010843909.1"/>
</dbReference>
<dbReference type="InterPro" id="IPR046341">
    <property type="entry name" value="SET_dom_sf"/>
</dbReference>
<sequence>MLPRGPHGPRPLSGCLRSRPRESQVRARFHRVGAPGLGGGAGAAPAPAPDAQRVASLPQDGELYCIDACFYGNVSRFINHHCEPNLVPVRVFMSHQDLRFPRIAFFSTRLIEAGEQLGFDYGQRFWDIKGKLFSCRCGSPKVPALRGRAGPAAGRCPGGRAARHQLLARRPAMRAPPGAQVDAVRCGLGRTRRRAGDRLACPGPWGRGPAARGRLGSLPASL</sequence>
<reference evidence="3" key="1">
    <citation type="submission" date="2025-08" db="UniProtKB">
        <authorList>
            <consortium name="RefSeq"/>
        </authorList>
    </citation>
    <scope>IDENTIFICATION</scope>
    <source>
        <tissue evidence="3">Blood</tissue>
    </source>
</reference>
<dbReference type="SMART" id="SM00317">
    <property type="entry name" value="SET"/>
    <property type="match status" value="1"/>
</dbReference>
<dbReference type="GO" id="GO:0000122">
    <property type="term" value="P:negative regulation of transcription by RNA polymerase II"/>
    <property type="evidence" value="ECO:0007669"/>
    <property type="project" value="TreeGrafter"/>
</dbReference>
<dbReference type="SUPFAM" id="SSF82199">
    <property type="entry name" value="SET domain"/>
    <property type="match status" value="1"/>
</dbReference>
<protein>
    <submittedName>
        <fullName evidence="3">Histone-lysine N-methyltransferase SETDB1-B-like</fullName>
    </submittedName>
</protein>
<evidence type="ECO:0000313" key="3">
    <source>
        <dbReference type="RefSeq" id="XP_010842211.1"/>
    </source>
</evidence>
<dbReference type="KEGG" id="bbis:104991441"/>
<dbReference type="AlphaFoldDB" id="A0A6P3HIQ8"/>
<dbReference type="InterPro" id="IPR043550">
    <property type="entry name" value="EHMT1/EHMT2"/>
</dbReference>
<dbReference type="PROSITE" id="PS50280">
    <property type="entry name" value="SET"/>
    <property type="match status" value="1"/>
</dbReference>
<accession>A0A6P3HIQ8</accession>
<dbReference type="GO" id="GO:0046974">
    <property type="term" value="F:histone H3K9 methyltransferase activity"/>
    <property type="evidence" value="ECO:0007669"/>
    <property type="project" value="TreeGrafter"/>
</dbReference>
<evidence type="ECO:0000313" key="2">
    <source>
        <dbReference type="Proteomes" id="UP000515208"/>
    </source>
</evidence>
<dbReference type="PANTHER" id="PTHR46307">
    <property type="entry name" value="G9A, ISOFORM B"/>
    <property type="match status" value="1"/>
</dbReference>
<dbReference type="PANTHER" id="PTHR46307:SF2">
    <property type="entry name" value="HISTONE-LYSINE N-METHYLTRANSFERASE EHMT1"/>
    <property type="match status" value="1"/>
</dbReference>
<keyword evidence="2" id="KW-1185">Reference proteome</keyword>
<dbReference type="GeneID" id="104991441"/>
<dbReference type="InterPro" id="IPR001214">
    <property type="entry name" value="SET_dom"/>
</dbReference>
<feature type="domain" description="SET" evidence="1">
    <location>
        <begin position="23"/>
        <end position="122"/>
    </location>
</feature>
<dbReference type="Pfam" id="PF00856">
    <property type="entry name" value="SET"/>
    <property type="match status" value="1"/>
</dbReference>
<proteinExistence type="predicted"/>
<dbReference type="GO" id="GO:0000785">
    <property type="term" value="C:chromatin"/>
    <property type="evidence" value="ECO:0007669"/>
    <property type="project" value="TreeGrafter"/>
</dbReference>
<dbReference type="GO" id="GO:0005634">
    <property type="term" value="C:nucleus"/>
    <property type="evidence" value="ECO:0007669"/>
    <property type="project" value="TreeGrafter"/>
</dbReference>
<dbReference type="GO" id="GO:0002039">
    <property type="term" value="F:p53 binding"/>
    <property type="evidence" value="ECO:0007669"/>
    <property type="project" value="InterPro"/>
</dbReference>
<organism evidence="2 3">
    <name type="scientific">Bison bison bison</name>
    <name type="common">North American plains bison</name>
    <dbReference type="NCBI Taxonomy" id="43346"/>
    <lineage>
        <taxon>Eukaryota</taxon>
        <taxon>Metazoa</taxon>
        <taxon>Chordata</taxon>
        <taxon>Craniata</taxon>
        <taxon>Vertebrata</taxon>
        <taxon>Euteleostomi</taxon>
        <taxon>Mammalia</taxon>
        <taxon>Eutheria</taxon>
        <taxon>Laurasiatheria</taxon>
        <taxon>Artiodactyla</taxon>
        <taxon>Ruminantia</taxon>
        <taxon>Pecora</taxon>
        <taxon>Bovidae</taxon>
        <taxon>Bovinae</taxon>
        <taxon>Bison</taxon>
    </lineage>
</organism>
<dbReference type="Proteomes" id="UP000515208">
    <property type="component" value="Unplaced"/>
</dbReference>
<gene>
    <name evidence="3" type="primary">LOC104991441</name>
</gene>